<dbReference type="AlphaFoldDB" id="A0AAV7S632"/>
<dbReference type="EMBL" id="JANPWB010000008">
    <property type="protein sequence ID" value="KAJ1160491.1"/>
    <property type="molecule type" value="Genomic_DNA"/>
</dbReference>
<gene>
    <name evidence="1" type="ORF">NDU88_000993</name>
</gene>
<reference evidence="1" key="1">
    <citation type="journal article" date="2022" name="bioRxiv">
        <title>Sequencing and chromosome-scale assembly of the giantPleurodeles waltlgenome.</title>
        <authorList>
            <person name="Brown T."/>
            <person name="Elewa A."/>
            <person name="Iarovenko S."/>
            <person name="Subramanian E."/>
            <person name="Araus A.J."/>
            <person name="Petzold A."/>
            <person name="Susuki M."/>
            <person name="Suzuki K.-i.T."/>
            <person name="Hayashi T."/>
            <person name="Toyoda A."/>
            <person name="Oliveira C."/>
            <person name="Osipova E."/>
            <person name="Leigh N.D."/>
            <person name="Simon A."/>
            <person name="Yun M.H."/>
        </authorList>
    </citation>
    <scope>NUCLEOTIDE SEQUENCE</scope>
    <source>
        <strain evidence="1">20211129_DDA</strain>
        <tissue evidence="1">Liver</tissue>
    </source>
</reference>
<comment type="caution">
    <text evidence="1">The sequence shown here is derived from an EMBL/GenBank/DDBJ whole genome shotgun (WGS) entry which is preliminary data.</text>
</comment>
<sequence length="102" mass="10816">MSTRRFPGAEWARVKRCGVGAGAWAAEKLVAVLSRPPSDGPVESRTARAILRHGARRTRIEVRVEAQGVTPACGDQRGGGPACLLPSSPLGLPRALWLPLPL</sequence>
<evidence type="ECO:0000313" key="1">
    <source>
        <dbReference type="EMBL" id="KAJ1160491.1"/>
    </source>
</evidence>
<organism evidence="1 2">
    <name type="scientific">Pleurodeles waltl</name>
    <name type="common">Iberian ribbed newt</name>
    <dbReference type="NCBI Taxonomy" id="8319"/>
    <lineage>
        <taxon>Eukaryota</taxon>
        <taxon>Metazoa</taxon>
        <taxon>Chordata</taxon>
        <taxon>Craniata</taxon>
        <taxon>Vertebrata</taxon>
        <taxon>Euteleostomi</taxon>
        <taxon>Amphibia</taxon>
        <taxon>Batrachia</taxon>
        <taxon>Caudata</taxon>
        <taxon>Salamandroidea</taxon>
        <taxon>Salamandridae</taxon>
        <taxon>Pleurodelinae</taxon>
        <taxon>Pleurodeles</taxon>
    </lineage>
</organism>
<keyword evidence="2" id="KW-1185">Reference proteome</keyword>
<dbReference type="Proteomes" id="UP001066276">
    <property type="component" value="Chromosome 4_2"/>
</dbReference>
<proteinExistence type="predicted"/>
<protein>
    <submittedName>
        <fullName evidence="1">Uncharacterized protein</fullName>
    </submittedName>
</protein>
<evidence type="ECO:0000313" key="2">
    <source>
        <dbReference type="Proteomes" id="UP001066276"/>
    </source>
</evidence>
<accession>A0AAV7S632</accession>
<name>A0AAV7S632_PLEWA</name>